<dbReference type="Proteomes" id="UP000267096">
    <property type="component" value="Unassembled WGS sequence"/>
</dbReference>
<organism evidence="5">
    <name type="scientific">Anisakis simplex</name>
    <name type="common">Herring worm</name>
    <dbReference type="NCBI Taxonomy" id="6269"/>
    <lineage>
        <taxon>Eukaryota</taxon>
        <taxon>Metazoa</taxon>
        <taxon>Ecdysozoa</taxon>
        <taxon>Nematoda</taxon>
        <taxon>Chromadorea</taxon>
        <taxon>Rhabditida</taxon>
        <taxon>Spirurina</taxon>
        <taxon>Ascaridomorpha</taxon>
        <taxon>Ascaridoidea</taxon>
        <taxon>Anisakidae</taxon>
        <taxon>Anisakis</taxon>
        <taxon>Anisakis simplex complex</taxon>
    </lineage>
</organism>
<evidence type="ECO:0000256" key="1">
    <source>
        <dbReference type="SAM" id="Phobius"/>
    </source>
</evidence>
<feature type="transmembrane region" description="Helical" evidence="1">
    <location>
        <begin position="94"/>
        <end position="117"/>
    </location>
</feature>
<dbReference type="InterPro" id="IPR000242">
    <property type="entry name" value="PTP_cat"/>
</dbReference>
<sequence>MDATINDFWRMVWQEKPKSIIMLCKLVEGGKPKCAKYFPEKHGETKQFGKVTVQNVKTTSPASETVYFLLLFLLFLSFYYYLLLFLLLCYGCFYVIYCYFYNFCYCFYYCLLFVIMLF</sequence>
<name>A0A0M3JMJ1_ANISI</name>
<evidence type="ECO:0000313" key="4">
    <source>
        <dbReference type="Proteomes" id="UP000267096"/>
    </source>
</evidence>
<dbReference type="Gene3D" id="3.90.190.10">
    <property type="entry name" value="Protein tyrosine phosphatase superfamily"/>
    <property type="match status" value="1"/>
</dbReference>
<gene>
    <name evidence="3" type="ORF">ASIM_LOCUS8616</name>
</gene>
<keyword evidence="1" id="KW-0472">Membrane</keyword>
<evidence type="ECO:0000259" key="2">
    <source>
        <dbReference type="PROSITE" id="PS50055"/>
    </source>
</evidence>
<dbReference type="PROSITE" id="PS50055">
    <property type="entry name" value="TYR_PHOSPHATASE_PTP"/>
    <property type="match status" value="1"/>
</dbReference>
<dbReference type="InterPro" id="IPR052782">
    <property type="entry name" value="Oocyte-zygote_transition_reg"/>
</dbReference>
<reference evidence="5" key="1">
    <citation type="submission" date="2017-02" db="UniProtKB">
        <authorList>
            <consortium name="WormBaseParasite"/>
        </authorList>
    </citation>
    <scope>IDENTIFICATION</scope>
</reference>
<accession>A0A0M3JMJ1</accession>
<dbReference type="WBParaSite" id="ASIM_0000887701-mRNA-1">
    <property type="protein sequence ID" value="ASIM_0000887701-mRNA-1"/>
    <property type="gene ID" value="ASIM_0000887701"/>
</dbReference>
<evidence type="ECO:0000313" key="5">
    <source>
        <dbReference type="WBParaSite" id="ASIM_0000887701-mRNA-1"/>
    </source>
</evidence>
<reference evidence="3 4" key="2">
    <citation type="submission" date="2018-11" db="EMBL/GenBank/DDBJ databases">
        <authorList>
            <consortium name="Pathogen Informatics"/>
        </authorList>
    </citation>
    <scope>NUCLEOTIDE SEQUENCE [LARGE SCALE GENOMIC DNA]</scope>
</reference>
<dbReference type="PANTHER" id="PTHR46163">
    <property type="entry name" value="TYROSINE-PROTEIN PHOSPHATASE-RELATED"/>
    <property type="match status" value="1"/>
</dbReference>
<feature type="domain" description="Tyrosine-protein phosphatase" evidence="2">
    <location>
        <begin position="1"/>
        <end position="74"/>
    </location>
</feature>
<feature type="transmembrane region" description="Helical" evidence="1">
    <location>
        <begin position="66"/>
        <end position="88"/>
    </location>
</feature>
<evidence type="ECO:0000313" key="3">
    <source>
        <dbReference type="EMBL" id="VDK33195.1"/>
    </source>
</evidence>
<keyword evidence="1" id="KW-0812">Transmembrane</keyword>
<dbReference type="EMBL" id="UYRR01023921">
    <property type="protein sequence ID" value="VDK33195.1"/>
    <property type="molecule type" value="Genomic_DNA"/>
</dbReference>
<proteinExistence type="predicted"/>
<keyword evidence="4" id="KW-1185">Reference proteome</keyword>
<protein>
    <submittedName>
        <fullName evidence="5">Tyrosine-protein phosphatase domain-containing protein</fullName>
    </submittedName>
</protein>
<dbReference type="SUPFAM" id="SSF52799">
    <property type="entry name" value="(Phosphotyrosine protein) phosphatases II"/>
    <property type="match status" value="1"/>
</dbReference>
<keyword evidence="1" id="KW-1133">Transmembrane helix</keyword>
<dbReference type="AlphaFoldDB" id="A0A0M3JMJ1"/>
<dbReference type="GO" id="GO:0004725">
    <property type="term" value="F:protein tyrosine phosphatase activity"/>
    <property type="evidence" value="ECO:0007669"/>
    <property type="project" value="InterPro"/>
</dbReference>
<dbReference type="OrthoDB" id="5870053at2759"/>
<dbReference type="InterPro" id="IPR029021">
    <property type="entry name" value="Prot-tyrosine_phosphatase-like"/>
</dbReference>
<dbReference type="Pfam" id="PF00102">
    <property type="entry name" value="Y_phosphatase"/>
    <property type="match status" value="1"/>
</dbReference>